<evidence type="ECO:0000313" key="1">
    <source>
        <dbReference type="EMBL" id="EXJ15616.1"/>
    </source>
</evidence>
<name>W9VF46_9GAMM</name>
<proteinExistence type="predicted"/>
<protein>
    <submittedName>
        <fullName evidence="1">Uncharacterized protein</fullName>
    </submittedName>
</protein>
<dbReference type="EMBL" id="AONC01000025">
    <property type="protein sequence ID" value="EXJ15616.1"/>
    <property type="molecule type" value="Genomic_DNA"/>
</dbReference>
<dbReference type="AlphaFoldDB" id="W9VF46"/>
<dbReference type="STRING" id="1249627.D779_1358"/>
<gene>
    <name evidence="1" type="ORF">D779_1358</name>
</gene>
<reference evidence="1 2" key="1">
    <citation type="submission" date="2012-11" db="EMBL/GenBank/DDBJ databases">
        <title>Genome assembly of Thiorhodococcus sp. AK35.</title>
        <authorList>
            <person name="Nupur N."/>
            <person name="Khatri I."/>
            <person name="Subramanian S."/>
            <person name="Pinnaka A."/>
        </authorList>
    </citation>
    <scope>NUCLEOTIDE SEQUENCE [LARGE SCALE GENOMIC DNA]</scope>
    <source>
        <strain evidence="1 2">AK35</strain>
    </source>
</reference>
<evidence type="ECO:0000313" key="2">
    <source>
        <dbReference type="Proteomes" id="UP000019460"/>
    </source>
</evidence>
<keyword evidence="2" id="KW-1185">Reference proteome</keyword>
<dbReference type="eggNOG" id="COG3344">
    <property type="taxonomic scope" value="Bacteria"/>
</dbReference>
<sequence>MVNVQKNRVVETDEYVFLGFPLRGKKGRWSERAYQDFCHRLGKLTGRG</sequence>
<accession>W9VF46</accession>
<comment type="caution">
    <text evidence="1">The sequence shown here is derived from an EMBL/GenBank/DDBJ whole genome shotgun (WGS) entry which is preliminary data.</text>
</comment>
<organism evidence="1 2">
    <name type="scientific">Imhoffiella purpurea</name>
    <dbReference type="NCBI Taxonomy" id="1249627"/>
    <lineage>
        <taxon>Bacteria</taxon>
        <taxon>Pseudomonadati</taxon>
        <taxon>Pseudomonadota</taxon>
        <taxon>Gammaproteobacteria</taxon>
        <taxon>Chromatiales</taxon>
        <taxon>Chromatiaceae</taxon>
        <taxon>Imhoffiella</taxon>
    </lineage>
</organism>
<dbReference type="Proteomes" id="UP000019460">
    <property type="component" value="Unassembled WGS sequence"/>
</dbReference>